<feature type="compositionally biased region" description="Polar residues" evidence="1">
    <location>
        <begin position="76"/>
        <end position="87"/>
    </location>
</feature>
<protein>
    <submittedName>
        <fullName evidence="2">Uncharacterized protein</fullName>
    </submittedName>
</protein>
<keyword evidence="3" id="KW-1185">Reference proteome</keyword>
<reference evidence="3" key="1">
    <citation type="journal article" date="2011" name="Proc. Natl. Acad. Sci. U.S.A.">
        <title>Obligate biotrophy features unraveled by the genomic analysis of rust fungi.</title>
        <authorList>
            <person name="Duplessis S."/>
            <person name="Cuomo C.A."/>
            <person name="Lin Y.-C."/>
            <person name="Aerts A."/>
            <person name="Tisserant E."/>
            <person name="Veneault-Fourrey C."/>
            <person name="Joly D.L."/>
            <person name="Hacquard S."/>
            <person name="Amselem J."/>
            <person name="Cantarel B.L."/>
            <person name="Chiu R."/>
            <person name="Coutinho P.M."/>
            <person name="Feau N."/>
            <person name="Field M."/>
            <person name="Frey P."/>
            <person name="Gelhaye E."/>
            <person name="Goldberg J."/>
            <person name="Grabherr M.G."/>
            <person name="Kodira C.D."/>
            <person name="Kohler A."/>
            <person name="Kuees U."/>
            <person name="Lindquist E.A."/>
            <person name="Lucas S.M."/>
            <person name="Mago R."/>
            <person name="Mauceli E."/>
            <person name="Morin E."/>
            <person name="Murat C."/>
            <person name="Pangilinan J.L."/>
            <person name="Park R."/>
            <person name="Pearson M."/>
            <person name="Quesneville H."/>
            <person name="Rouhier N."/>
            <person name="Sakthikumar S."/>
            <person name="Salamov A.A."/>
            <person name="Schmutz J."/>
            <person name="Selles B."/>
            <person name="Shapiro H."/>
            <person name="Tanguay P."/>
            <person name="Tuskan G.A."/>
            <person name="Henrissat B."/>
            <person name="Van de Peer Y."/>
            <person name="Rouze P."/>
            <person name="Ellis J.G."/>
            <person name="Dodds P.N."/>
            <person name="Schein J.E."/>
            <person name="Zhong S."/>
            <person name="Hamelin R.C."/>
            <person name="Grigoriev I.V."/>
            <person name="Szabo L.J."/>
            <person name="Martin F."/>
        </authorList>
    </citation>
    <scope>NUCLEOTIDE SEQUENCE [LARGE SCALE GENOMIC DNA]</scope>
    <source>
        <strain evidence="3">98AG31 / pathotype 3-4-7</strain>
    </source>
</reference>
<sequence length="141" mass="15363">MTTCMHCACPPRTVTQLHLIPMTLHFDNSNQNSSSTITSSQELGSQLVINNQTQITLTNTANSEMPPCQTRKPAVGSTNQPAKTSVHSFKCLRQQKASPAPPPKQSDQTSLCSAKRLCENYDTQKTSSPDSSDSDSEEDSF</sequence>
<dbReference type="RefSeq" id="XP_007413516.1">
    <property type="nucleotide sequence ID" value="XM_007413454.1"/>
</dbReference>
<dbReference type="Proteomes" id="UP000001072">
    <property type="component" value="Unassembled WGS sequence"/>
</dbReference>
<name>F4RWL4_MELLP</name>
<organism evidence="3">
    <name type="scientific">Melampsora larici-populina (strain 98AG31 / pathotype 3-4-7)</name>
    <name type="common">Poplar leaf rust fungus</name>
    <dbReference type="NCBI Taxonomy" id="747676"/>
    <lineage>
        <taxon>Eukaryota</taxon>
        <taxon>Fungi</taxon>
        <taxon>Dikarya</taxon>
        <taxon>Basidiomycota</taxon>
        <taxon>Pucciniomycotina</taxon>
        <taxon>Pucciniomycetes</taxon>
        <taxon>Pucciniales</taxon>
        <taxon>Melampsoraceae</taxon>
        <taxon>Melampsora</taxon>
    </lineage>
</organism>
<dbReference type="KEGG" id="mlr:MELLADRAFT_109475"/>
<dbReference type="GeneID" id="18923774"/>
<proteinExistence type="predicted"/>
<dbReference type="VEuPathDB" id="FungiDB:MELLADRAFT_109475"/>
<feature type="compositionally biased region" description="Acidic residues" evidence="1">
    <location>
        <begin position="132"/>
        <end position="141"/>
    </location>
</feature>
<gene>
    <name evidence="2" type="ORF">MELLADRAFT_109475</name>
</gene>
<evidence type="ECO:0000313" key="3">
    <source>
        <dbReference type="Proteomes" id="UP000001072"/>
    </source>
</evidence>
<dbReference type="EMBL" id="GL883126">
    <property type="protein sequence ID" value="EGG03056.1"/>
    <property type="molecule type" value="Genomic_DNA"/>
</dbReference>
<feature type="region of interest" description="Disordered" evidence="1">
    <location>
        <begin position="58"/>
        <end position="141"/>
    </location>
</feature>
<dbReference type="HOGENOM" id="CLU_1825721_0_0_1"/>
<accession>F4RWL4</accession>
<evidence type="ECO:0000256" key="1">
    <source>
        <dbReference type="SAM" id="MobiDB-lite"/>
    </source>
</evidence>
<evidence type="ECO:0000313" key="2">
    <source>
        <dbReference type="EMBL" id="EGG03056.1"/>
    </source>
</evidence>
<dbReference type="AlphaFoldDB" id="F4RWL4"/>
<dbReference type="InParanoid" id="F4RWL4"/>